<name>A0AAE0F4V2_9CHLO</name>
<reference evidence="1 2" key="1">
    <citation type="journal article" date="2015" name="Genome Biol. Evol.">
        <title>Comparative Genomics of a Bacterivorous Green Alga Reveals Evolutionary Causalities and Consequences of Phago-Mixotrophic Mode of Nutrition.</title>
        <authorList>
            <person name="Burns J.A."/>
            <person name="Paasch A."/>
            <person name="Narechania A."/>
            <person name="Kim E."/>
        </authorList>
    </citation>
    <scope>NUCLEOTIDE SEQUENCE [LARGE SCALE GENOMIC DNA]</scope>
    <source>
        <strain evidence="1 2">PLY_AMNH</strain>
    </source>
</reference>
<dbReference type="GO" id="GO:0006487">
    <property type="term" value="P:protein N-linked glycosylation"/>
    <property type="evidence" value="ECO:0007669"/>
    <property type="project" value="TreeGrafter"/>
</dbReference>
<protein>
    <submittedName>
        <fullName evidence="1">Uncharacterized protein</fullName>
    </submittedName>
</protein>
<evidence type="ECO:0000313" key="1">
    <source>
        <dbReference type="EMBL" id="KAK3251589.1"/>
    </source>
</evidence>
<dbReference type="EMBL" id="LGRX02025952">
    <property type="protein sequence ID" value="KAK3251589.1"/>
    <property type="molecule type" value="Genomic_DNA"/>
</dbReference>
<dbReference type="PANTHER" id="PTHR13132">
    <property type="entry name" value="ALPHA- 1,6 -FUCOSYLTRANSFERASE"/>
    <property type="match status" value="1"/>
</dbReference>
<organism evidence="1 2">
    <name type="scientific">Cymbomonas tetramitiformis</name>
    <dbReference type="NCBI Taxonomy" id="36881"/>
    <lineage>
        <taxon>Eukaryota</taxon>
        <taxon>Viridiplantae</taxon>
        <taxon>Chlorophyta</taxon>
        <taxon>Pyramimonadophyceae</taxon>
        <taxon>Pyramimonadales</taxon>
        <taxon>Pyramimonadaceae</taxon>
        <taxon>Cymbomonas</taxon>
    </lineage>
</organism>
<accession>A0AAE0F4V2</accession>
<dbReference type="AlphaFoldDB" id="A0AAE0F4V2"/>
<dbReference type="PANTHER" id="PTHR13132:SF29">
    <property type="entry name" value="ALPHA-(1,6)-FUCOSYLTRANSFERASE"/>
    <property type="match status" value="1"/>
</dbReference>
<comment type="caution">
    <text evidence="1">The sequence shown here is derived from an EMBL/GenBank/DDBJ whole genome shotgun (WGS) entry which is preliminary data.</text>
</comment>
<gene>
    <name evidence="1" type="ORF">CYMTET_39072</name>
</gene>
<dbReference type="GO" id="GO:0046921">
    <property type="term" value="F:alpha-(1-&gt;6)-fucosyltransferase activity"/>
    <property type="evidence" value="ECO:0007669"/>
    <property type="project" value="TreeGrafter"/>
</dbReference>
<sequence length="602" mass="67439">MVNGDTFELPTNQSLELNSEGTIVNDVDVEFEEVSFENLPPIAQTLVLVLRSKYEAYELGDPVSREDRICCALHPTFPWIDEEVKAQAFEELNAEVEKAQACFAKPVVADVATTRDPAKSPEQKKVKYSARERYRQSVAKRQLLSGATTPGFASVAAKKVTTEVDRYKYLVDNNLFEVDPTHHLGQPSNTQGLGAVSGQFANKLMIAMYTGRILLQTDHTSNHIGSDCVRKQTFECYFLALSRCADSASAKRALAIAQIDFERRKRTSSEDALKDPVLLSAREGYRLPDAFAVYPISIDRHFFDEGHGNPDFGAVKFAFKSPVSPFPAEWMIAAALYFLRMQPWLKEAVEHQLRESLPADHDPMRTISMPVRGSDKCAGHNLSHSASGEINCAGMGFKDFMELAENIRREQQKLHHVVVDTVILTSESERTYAGWERYTPRWRFIFNQGDVHQGTGSSSGWEKLPQSNGRESITVTQVVTSSMSTFHLQQRSRYFLGGVRTTWTMLIQASALLGGCPTSTNPRGVRWVSASEASKRRELRTLEKHSPLLIRHHSQVPKPLGCAFSERPLGFCVQALKKHSCSGQCVCFGRTWQENLRGDPEL</sequence>
<dbReference type="Proteomes" id="UP001190700">
    <property type="component" value="Unassembled WGS sequence"/>
</dbReference>
<keyword evidence="2" id="KW-1185">Reference proteome</keyword>
<proteinExistence type="predicted"/>
<evidence type="ECO:0000313" key="2">
    <source>
        <dbReference type="Proteomes" id="UP001190700"/>
    </source>
</evidence>